<dbReference type="PANTHER" id="PTHR31778">
    <property type="entry name" value="BUD SITE SELECTION PROTEIN RAX2"/>
    <property type="match status" value="1"/>
</dbReference>
<dbReference type="PANTHER" id="PTHR31778:SF2">
    <property type="entry name" value="BUD SITE SELECTION PROTEIN RAX2"/>
    <property type="match status" value="1"/>
</dbReference>
<dbReference type="GeneID" id="25038054"/>
<dbReference type="GO" id="GO:0061572">
    <property type="term" value="P:actin filament bundle organization"/>
    <property type="evidence" value="ECO:0007669"/>
    <property type="project" value="EnsemblFungi"/>
</dbReference>
<dbReference type="OMA" id="NASMPYW"/>
<dbReference type="EMBL" id="KE546988">
    <property type="protein sequence ID" value="EPY53199.1"/>
    <property type="molecule type" value="Genomic_DNA"/>
</dbReference>
<evidence type="ECO:0000259" key="2">
    <source>
        <dbReference type="Pfam" id="PF20843"/>
    </source>
</evidence>
<feature type="transmembrane region" description="Helical" evidence="1">
    <location>
        <begin position="1106"/>
        <end position="1128"/>
    </location>
</feature>
<name>S9W3T7_SCHCR</name>
<reference evidence="3 4" key="1">
    <citation type="journal article" date="2011" name="Science">
        <title>Comparative functional genomics of the fission yeasts.</title>
        <authorList>
            <person name="Rhind N."/>
            <person name="Chen Z."/>
            <person name="Yassour M."/>
            <person name="Thompson D.A."/>
            <person name="Haas B.J."/>
            <person name="Habib N."/>
            <person name="Wapinski I."/>
            <person name="Roy S."/>
            <person name="Lin M.F."/>
            <person name="Heiman D.I."/>
            <person name="Young S.K."/>
            <person name="Furuya K."/>
            <person name="Guo Y."/>
            <person name="Pidoux A."/>
            <person name="Chen H.M."/>
            <person name="Robbertse B."/>
            <person name="Goldberg J.M."/>
            <person name="Aoki K."/>
            <person name="Bayne E.H."/>
            <person name="Berlin A.M."/>
            <person name="Desjardins C.A."/>
            <person name="Dobbs E."/>
            <person name="Dukaj L."/>
            <person name="Fan L."/>
            <person name="FitzGerald M.G."/>
            <person name="French C."/>
            <person name="Gujja S."/>
            <person name="Hansen K."/>
            <person name="Keifenheim D."/>
            <person name="Levin J.Z."/>
            <person name="Mosher R.A."/>
            <person name="Mueller C.A."/>
            <person name="Pfiffner J."/>
            <person name="Priest M."/>
            <person name="Russ C."/>
            <person name="Smialowska A."/>
            <person name="Swoboda P."/>
            <person name="Sykes S.M."/>
            <person name="Vaughn M."/>
            <person name="Vengrova S."/>
            <person name="Yoder R."/>
            <person name="Zeng Q."/>
            <person name="Allshire R."/>
            <person name="Baulcombe D."/>
            <person name="Birren B.W."/>
            <person name="Brown W."/>
            <person name="Ekwall K."/>
            <person name="Kellis M."/>
            <person name="Leatherwood J."/>
            <person name="Levin H."/>
            <person name="Margalit H."/>
            <person name="Martienssen R."/>
            <person name="Nieduszynski C.A."/>
            <person name="Spatafora J.W."/>
            <person name="Friedman N."/>
            <person name="Dalgaard J.Z."/>
            <person name="Baumann P."/>
            <person name="Niki H."/>
            <person name="Regev A."/>
            <person name="Nusbaum C."/>
        </authorList>
    </citation>
    <scope>NUCLEOTIDE SEQUENCE [LARGE SCALE GENOMIC DNA]</scope>
    <source>
        <strain evidence="4">OY26 / ATCC MYA-4695 / CBS 11777 / NBRC 106824 / NRRL Y48691</strain>
    </source>
</reference>
<dbReference type="GO" id="GO:1902929">
    <property type="term" value="C:plasma membrane of growing cell tip"/>
    <property type="evidence" value="ECO:0007669"/>
    <property type="project" value="EnsemblFungi"/>
</dbReference>
<feature type="transmembrane region" description="Helical" evidence="1">
    <location>
        <begin position="12"/>
        <end position="29"/>
    </location>
</feature>
<protein>
    <submittedName>
        <fullName evidence="3">Cell polarity factor Rax2</fullName>
    </submittedName>
</protein>
<accession>S9W3T7</accession>
<gene>
    <name evidence="3" type="ORF">SPOG_03737</name>
</gene>
<dbReference type="RefSeq" id="XP_013021455.1">
    <property type="nucleotide sequence ID" value="XM_013166001.1"/>
</dbReference>
<dbReference type="Proteomes" id="UP000015464">
    <property type="component" value="Unassembled WGS sequence"/>
</dbReference>
<dbReference type="AlphaFoldDB" id="S9W3T7"/>
<organism evidence="3 4">
    <name type="scientific">Schizosaccharomyces cryophilus (strain OY26 / ATCC MYA-4695 / CBS 11777 / NBRC 106824 / NRRL Y48691)</name>
    <name type="common">Fission yeast</name>
    <dbReference type="NCBI Taxonomy" id="653667"/>
    <lineage>
        <taxon>Eukaryota</taxon>
        <taxon>Fungi</taxon>
        <taxon>Dikarya</taxon>
        <taxon>Ascomycota</taxon>
        <taxon>Taphrinomycotina</taxon>
        <taxon>Schizosaccharomycetes</taxon>
        <taxon>Schizosaccharomycetales</taxon>
        <taxon>Schizosaccharomycetaceae</taxon>
        <taxon>Schizosaccharomyces</taxon>
    </lineage>
</organism>
<evidence type="ECO:0000256" key="1">
    <source>
        <dbReference type="SAM" id="Phobius"/>
    </source>
</evidence>
<dbReference type="STRING" id="653667.S9W3T7"/>
<evidence type="ECO:0000313" key="4">
    <source>
        <dbReference type="Proteomes" id="UP000015464"/>
    </source>
</evidence>
<feature type="domain" description="Rax2-like third" evidence="2">
    <location>
        <begin position="363"/>
        <end position="497"/>
    </location>
</feature>
<dbReference type="eggNOG" id="ENOG502QQZD">
    <property type="taxonomic scope" value="Eukaryota"/>
</dbReference>
<dbReference type="OrthoDB" id="2503993at2759"/>
<dbReference type="GO" id="GO:0061245">
    <property type="term" value="P:establishment or maintenance of bipolar cell polarity"/>
    <property type="evidence" value="ECO:0007669"/>
    <property type="project" value="EnsemblFungi"/>
</dbReference>
<dbReference type="Pfam" id="PF20843">
    <property type="entry name" value="Rax2_3"/>
    <property type="match status" value="1"/>
</dbReference>
<keyword evidence="4" id="KW-1185">Reference proteome</keyword>
<proteinExistence type="predicted"/>
<dbReference type="InterPro" id="IPR048265">
    <property type="entry name" value="Rax2-like_third"/>
</dbReference>
<keyword evidence="1" id="KW-1133">Transmembrane helix</keyword>
<sequence length="1154" mass="129638">MIMGIAYSQLQLRFHILFAFVLVFLYYVFPVVSYDVSFLGPFVGFNYLSEPIVSANTSYQLYKQYRNGSWTLISLPLPSFNDFCFTTIPDDNKSYLPIFDRLNSSITVHELFSNTSYELNSHNHSSTSSHLHSIFCDDYSPFLYGLVNASNLSTTITELYRWNLTDPFSAAEYVYSFNGNVSSVLPTASDEIAVYGNFTRSTPFIPTDQIQIAKVGFRSSTLLSESSTSTSVMDLSCYSDNSLFIWDVSYPNSVSLNSWALYQIEFYSIRIFTDDIVSFSATSFHLTNSYDKPVPLTYKPADNSSFISCSFNCSLDSSKQYHDFYFPEGWTDYEVNVHLYNDAPGADLVAVKGIQFFQKNAVSYFDNSFNQDACQFPGYNSLSKHTGIWKPSTQNASMPYWISSPSLENATATFIPNITYSSNVSLDLMVPGCHYDDTCSYRNDAVVKVHYAENASPSQKVISQRYSYNKYIRVYSGFVQGSSSSFRPYVEILPFNNSSLVAHSLRCEENIWDETSKGLVFLSFSHPNNSMRPSNIFTTDDISSEFVNAVQNCSLGICIGGDFNSKYGRNLIYINSSKVPKSFPGWGMDGAVTDILDYGGVMYISGLFQSLSDQSQVLNYVAQFNNGIWEPLGFGTNGAVRRIRTSILYELGQPVTYISFQGNFNTVYNKDNTTLTVDGYALWNPSSQSWLGNTDLNPYFSGTLQSIATKNDSTIRLGKLNALADYSTNSIMYFSTPKAATSFVPDYLRYIPSDLHLQSVTNFFQNTSMVILATINQSTQDNTISKIYMLNKTGVSFPKQILESNESISKVTAIADELYILFGDYKDPYLENGHYRVFNATANTLVNTTYLTKLRGKIDTILPSYTQCSFTLFGGNISTLDNSCQGLCHLNSVQKTWQQVQYNYSRGIVHSMEYMNDEHTKLLVGGDFSFEDGRKEYLMIYDTETQTLFPFSKDLSILGPVYYTARYPTSASFNTSSFLLYGYSTRPNVPYFISLEGSEIEDISNGLSLNQSKIKSLGVFDVNAFPDVPMNGSVAVVSGLLTLENQNRVSAAYLFNNTWFPLLTAVDGNGDVQCIDDVVVQFSTLPTIRTVHPPRPDKSVKSTRHVVIISLCLSMVVMFSIMLIATMFEMVFCFLHPHPLAVGDYANYIQFEES</sequence>
<dbReference type="SUPFAM" id="SSF50965">
    <property type="entry name" value="Galactose oxidase, central domain"/>
    <property type="match status" value="1"/>
</dbReference>
<dbReference type="HOGENOM" id="CLU_276484_0_0_1"/>
<keyword evidence="1" id="KW-0472">Membrane</keyword>
<dbReference type="InterPro" id="IPR011043">
    <property type="entry name" value="Gal_Oxase/kelch_b-propeller"/>
</dbReference>
<evidence type="ECO:0000313" key="3">
    <source>
        <dbReference type="EMBL" id="EPY53199.1"/>
    </source>
</evidence>
<keyword evidence="1" id="KW-0812">Transmembrane</keyword>